<sequence>MLKLDVSNISPRSNREATAGTLFQFIVYRNKKGKTRDDLAQSIFITLYLYYKILPVRENFKTG</sequence>
<accession>A0A174WQT1</accession>
<evidence type="ECO:0000313" key="1">
    <source>
        <dbReference type="EMBL" id="RHH84788.1"/>
    </source>
</evidence>
<organism evidence="1 2">
    <name type="scientific">Segatella copri</name>
    <dbReference type="NCBI Taxonomy" id="165179"/>
    <lineage>
        <taxon>Bacteria</taxon>
        <taxon>Pseudomonadati</taxon>
        <taxon>Bacteroidota</taxon>
        <taxon>Bacteroidia</taxon>
        <taxon>Bacteroidales</taxon>
        <taxon>Prevotellaceae</taxon>
        <taxon>Segatella</taxon>
    </lineage>
</organism>
<dbReference type="AlphaFoldDB" id="A0A174WQT1"/>
<gene>
    <name evidence="1" type="ORF">DW192_02080</name>
</gene>
<name>A0A174WQT1_9BACT</name>
<dbReference type="EMBL" id="QRKB01000002">
    <property type="protein sequence ID" value="RHH84788.1"/>
    <property type="molecule type" value="Genomic_DNA"/>
</dbReference>
<evidence type="ECO:0000313" key="2">
    <source>
        <dbReference type="Proteomes" id="UP000284548"/>
    </source>
</evidence>
<proteinExistence type="predicted"/>
<reference evidence="1 2" key="1">
    <citation type="submission" date="2018-08" db="EMBL/GenBank/DDBJ databases">
        <title>A genome reference for cultivated species of the human gut microbiota.</title>
        <authorList>
            <person name="Zou Y."/>
            <person name="Xue W."/>
            <person name="Luo G."/>
        </authorList>
    </citation>
    <scope>NUCLEOTIDE SEQUENCE [LARGE SCALE GENOMIC DNA]</scope>
    <source>
        <strain evidence="1 2">AM16-54</strain>
    </source>
</reference>
<comment type="caution">
    <text evidence="1">The sequence shown here is derived from an EMBL/GenBank/DDBJ whole genome shotgun (WGS) entry which is preliminary data.</text>
</comment>
<dbReference type="Proteomes" id="UP000284548">
    <property type="component" value="Unassembled WGS sequence"/>
</dbReference>
<protein>
    <submittedName>
        <fullName evidence="1">Uncharacterized protein</fullName>
    </submittedName>
</protein>